<dbReference type="Gene3D" id="1.10.8.10">
    <property type="entry name" value="DNA helicase RuvA subunit, C-terminal domain"/>
    <property type="match status" value="1"/>
</dbReference>
<dbReference type="SUPFAM" id="SSF46934">
    <property type="entry name" value="UBA-like"/>
    <property type="match status" value="1"/>
</dbReference>
<dbReference type="InterPro" id="IPR036402">
    <property type="entry name" value="EF-Ts_dimer_sf"/>
</dbReference>
<dbReference type="Gene3D" id="1.10.286.20">
    <property type="match status" value="1"/>
</dbReference>
<keyword evidence="5" id="KW-0963">Cytoplasm</keyword>
<gene>
    <name evidence="5" type="primary">tsf</name>
    <name evidence="9" type="ORF">COT98_01020</name>
</gene>
<dbReference type="Proteomes" id="UP000228900">
    <property type="component" value="Unassembled WGS sequence"/>
</dbReference>
<evidence type="ECO:0000256" key="6">
    <source>
        <dbReference type="RuleBase" id="RU000642"/>
    </source>
</evidence>
<feature type="region of interest" description="Involved in Mg(2+) ion dislocation from EF-Tu" evidence="5">
    <location>
        <begin position="77"/>
        <end position="80"/>
    </location>
</feature>
<protein>
    <recommendedName>
        <fullName evidence="2 5">Elongation factor Ts</fullName>
        <shortName evidence="5">EF-Ts</shortName>
    </recommendedName>
</protein>
<evidence type="ECO:0000259" key="8">
    <source>
        <dbReference type="Pfam" id="PF00889"/>
    </source>
</evidence>
<sequence>MEQLKTLREKTGAGMVDCKKALDESGGDLDKAVEILRKKGIAKAAKRTDREASEGVVMVAVNETQSEGYLLEVNSETDFVSRNDKFQDLAKAILELIKTQKPADLDALLALSLNGASVKDNLDNLSGTIGEKLGIKGFAVLTGATVSSYSHLGGRIGVLVALSETGKAELATDIAMQVAASNPKYLSPEEVLAEEIAKEKEIYREQLLKEGKPEQMIEKIAEGKINKYYSEVCLLKQEFIKDDKKTVENILGGAKIEKFIRYSL</sequence>
<name>A0A2M6WQS0_9BACT</name>
<dbReference type="AlphaFoldDB" id="A0A2M6WQS0"/>
<comment type="function">
    <text evidence="5 6">Associates with the EF-Tu.GDP complex and induces the exchange of GDP to GTP. It remains bound to the aminoacyl-tRNA.EF-Tu.GTP complex up to the GTP hydrolysis stage on the ribosome.</text>
</comment>
<keyword evidence="4 5" id="KW-0648">Protein biosynthesis</keyword>
<comment type="caution">
    <text evidence="9">The sequence shown here is derived from an EMBL/GenBank/DDBJ whole genome shotgun (WGS) entry which is preliminary data.</text>
</comment>
<proteinExistence type="inferred from homology"/>
<dbReference type="InterPro" id="IPR014039">
    <property type="entry name" value="Transl_elong_EFTs/EF1B_dimer"/>
</dbReference>
<comment type="similarity">
    <text evidence="1 5 6">Belongs to the EF-Ts family.</text>
</comment>
<feature type="domain" description="Translation elongation factor EFTs/EF1B dimerisation" evidence="8">
    <location>
        <begin position="68"/>
        <end position="263"/>
    </location>
</feature>
<comment type="subcellular location">
    <subcellularLocation>
        <location evidence="5 7">Cytoplasm</location>
    </subcellularLocation>
</comment>
<evidence type="ECO:0000256" key="5">
    <source>
        <dbReference type="HAMAP-Rule" id="MF_00050"/>
    </source>
</evidence>
<evidence type="ECO:0000256" key="2">
    <source>
        <dbReference type="ARBA" id="ARBA00016956"/>
    </source>
</evidence>
<dbReference type="HAMAP" id="MF_00050">
    <property type="entry name" value="EF_Ts"/>
    <property type="match status" value="1"/>
</dbReference>
<dbReference type="PROSITE" id="PS01127">
    <property type="entry name" value="EF_TS_2"/>
    <property type="match status" value="1"/>
</dbReference>
<evidence type="ECO:0000256" key="1">
    <source>
        <dbReference type="ARBA" id="ARBA00005532"/>
    </source>
</evidence>
<keyword evidence="3 5" id="KW-0251">Elongation factor</keyword>
<reference evidence="10" key="1">
    <citation type="submission" date="2017-09" db="EMBL/GenBank/DDBJ databases">
        <title>Depth-based differentiation of microbial function through sediment-hosted aquifers and enrichment of novel symbionts in the deep terrestrial subsurface.</title>
        <authorList>
            <person name="Probst A.J."/>
            <person name="Ladd B."/>
            <person name="Jarett J.K."/>
            <person name="Geller-Mcgrath D.E."/>
            <person name="Sieber C.M.K."/>
            <person name="Emerson J.B."/>
            <person name="Anantharaman K."/>
            <person name="Thomas B.C."/>
            <person name="Malmstrom R."/>
            <person name="Stieglmeier M."/>
            <person name="Klingl A."/>
            <person name="Woyke T."/>
            <person name="Ryan C.M."/>
            <person name="Banfield J.F."/>
        </authorList>
    </citation>
    <scope>NUCLEOTIDE SEQUENCE [LARGE SCALE GENOMIC DNA]</scope>
</reference>
<evidence type="ECO:0000256" key="4">
    <source>
        <dbReference type="ARBA" id="ARBA00022917"/>
    </source>
</evidence>
<dbReference type="NCBIfam" id="TIGR00116">
    <property type="entry name" value="tsf"/>
    <property type="match status" value="1"/>
</dbReference>
<accession>A0A2M6WQS0</accession>
<dbReference type="GO" id="GO:0005737">
    <property type="term" value="C:cytoplasm"/>
    <property type="evidence" value="ECO:0007669"/>
    <property type="project" value="UniProtKB-SubCell"/>
</dbReference>
<organism evidence="9 10">
    <name type="scientific">Candidatus Falkowbacteria bacterium CG10_big_fil_rev_8_21_14_0_10_39_9</name>
    <dbReference type="NCBI Taxonomy" id="1974566"/>
    <lineage>
        <taxon>Bacteria</taxon>
        <taxon>Candidatus Falkowiibacteriota</taxon>
    </lineage>
</organism>
<dbReference type="GO" id="GO:0003746">
    <property type="term" value="F:translation elongation factor activity"/>
    <property type="evidence" value="ECO:0007669"/>
    <property type="project" value="UniProtKB-UniRule"/>
</dbReference>
<dbReference type="SUPFAM" id="SSF54713">
    <property type="entry name" value="Elongation factor Ts (EF-Ts), dimerisation domain"/>
    <property type="match status" value="1"/>
</dbReference>
<dbReference type="InterPro" id="IPR001816">
    <property type="entry name" value="Transl_elong_EFTs/EF1B"/>
</dbReference>
<dbReference type="Gene3D" id="3.30.479.20">
    <property type="entry name" value="Elongation factor Ts, dimerisation domain"/>
    <property type="match status" value="2"/>
</dbReference>
<dbReference type="FunFam" id="1.10.8.10:FF:000001">
    <property type="entry name" value="Elongation factor Ts"/>
    <property type="match status" value="1"/>
</dbReference>
<evidence type="ECO:0000256" key="7">
    <source>
        <dbReference type="RuleBase" id="RU000643"/>
    </source>
</evidence>
<evidence type="ECO:0000256" key="3">
    <source>
        <dbReference type="ARBA" id="ARBA00022768"/>
    </source>
</evidence>
<evidence type="ECO:0000313" key="9">
    <source>
        <dbReference type="EMBL" id="PIT95157.1"/>
    </source>
</evidence>
<dbReference type="EMBL" id="PFAQ01000017">
    <property type="protein sequence ID" value="PIT95157.1"/>
    <property type="molecule type" value="Genomic_DNA"/>
</dbReference>
<dbReference type="PROSITE" id="PS01126">
    <property type="entry name" value="EF_TS_1"/>
    <property type="match status" value="1"/>
</dbReference>
<dbReference type="InterPro" id="IPR009060">
    <property type="entry name" value="UBA-like_sf"/>
</dbReference>
<dbReference type="CDD" id="cd14275">
    <property type="entry name" value="UBA_EF-Ts"/>
    <property type="match status" value="1"/>
</dbReference>
<dbReference type="PANTHER" id="PTHR11741:SF0">
    <property type="entry name" value="ELONGATION FACTOR TS, MITOCHONDRIAL"/>
    <property type="match status" value="1"/>
</dbReference>
<dbReference type="Pfam" id="PF00889">
    <property type="entry name" value="EF_TS"/>
    <property type="match status" value="1"/>
</dbReference>
<evidence type="ECO:0000313" key="10">
    <source>
        <dbReference type="Proteomes" id="UP000228900"/>
    </source>
</evidence>
<dbReference type="InterPro" id="IPR018101">
    <property type="entry name" value="Transl_elong_Ts_CS"/>
</dbReference>
<dbReference type="FunFam" id="1.10.286.20:FF:000001">
    <property type="entry name" value="Elongation factor Ts"/>
    <property type="match status" value="1"/>
</dbReference>
<dbReference type="PANTHER" id="PTHR11741">
    <property type="entry name" value="ELONGATION FACTOR TS"/>
    <property type="match status" value="1"/>
</dbReference>